<dbReference type="Gene3D" id="3.30.70.270">
    <property type="match status" value="1"/>
</dbReference>
<dbReference type="GO" id="GO:0043709">
    <property type="term" value="P:cell adhesion involved in single-species biofilm formation"/>
    <property type="evidence" value="ECO:0007669"/>
    <property type="project" value="TreeGrafter"/>
</dbReference>
<dbReference type="GO" id="GO:0005886">
    <property type="term" value="C:plasma membrane"/>
    <property type="evidence" value="ECO:0007669"/>
    <property type="project" value="TreeGrafter"/>
</dbReference>
<dbReference type="Proteomes" id="UP000444185">
    <property type="component" value="Unassembled WGS sequence"/>
</dbReference>
<dbReference type="EC" id="2.7.7.65" evidence="1"/>
<dbReference type="Pfam" id="PF08447">
    <property type="entry name" value="PAS_3"/>
    <property type="match status" value="1"/>
</dbReference>
<evidence type="ECO:0000313" key="6">
    <source>
        <dbReference type="Proteomes" id="UP000444185"/>
    </source>
</evidence>
<evidence type="ECO:0000259" key="4">
    <source>
        <dbReference type="PROSITE" id="PS50887"/>
    </source>
</evidence>
<dbReference type="SUPFAM" id="SSF55073">
    <property type="entry name" value="Nucleotide cyclase"/>
    <property type="match status" value="1"/>
</dbReference>
<dbReference type="InterPro" id="IPR035965">
    <property type="entry name" value="PAS-like_dom_sf"/>
</dbReference>
<dbReference type="InterPro" id="IPR000700">
    <property type="entry name" value="PAS-assoc_C"/>
</dbReference>
<feature type="domain" description="GGDEF" evidence="4">
    <location>
        <begin position="194"/>
        <end position="323"/>
    </location>
</feature>
<dbReference type="InterPro" id="IPR000160">
    <property type="entry name" value="GGDEF_dom"/>
</dbReference>
<name>A0A844Y0C8_9SPHN</name>
<dbReference type="RefSeq" id="WP_160607568.1">
    <property type="nucleotide sequence ID" value="NZ_WTYF01000004.1"/>
</dbReference>
<dbReference type="PANTHER" id="PTHR45138:SF9">
    <property type="entry name" value="DIGUANYLATE CYCLASE DGCM-RELATED"/>
    <property type="match status" value="1"/>
</dbReference>
<dbReference type="AlphaFoldDB" id="A0A844Y0C8"/>
<protein>
    <recommendedName>
        <fullName evidence="1">diguanylate cyclase</fullName>
        <ecNumber evidence="1">2.7.7.65</ecNumber>
    </recommendedName>
</protein>
<dbReference type="PROSITE" id="PS50113">
    <property type="entry name" value="PAC"/>
    <property type="match status" value="1"/>
</dbReference>
<dbReference type="GO" id="GO:1902201">
    <property type="term" value="P:negative regulation of bacterial-type flagellum-dependent cell motility"/>
    <property type="evidence" value="ECO:0007669"/>
    <property type="project" value="TreeGrafter"/>
</dbReference>
<proteinExistence type="predicted"/>
<dbReference type="InterPro" id="IPR000014">
    <property type="entry name" value="PAS"/>
</dbReference>
<feature type="domain" description="PAC" evidence="3">
    <location>
        <begin position="96"/>
        <end position="148"/>
    </location>
</feature>
<dbReference type="FunFam" id="3.30.70.270:FF:000001">
    <property type="entry name" value="Diguanylate cyclase domain protein"/>
    <property type="match status" value="1"/>
</dbReference>
<organism evidence="5 6">
    <name type="scientific">Qipengyuania gaetbuli</name>
    <dbReference type="NCBI Taxonomy" id="266952"/>
    <lineage>
        <taxon>Bacteria</taxon>
        <taxon>Pseudomonadati</taxon>
        <taxon>Pseudomonadota</taxon>
        <taxon>Alphaproteobacteria</taxon>
        <taxon>Sphingomonadales</taxon>
        <taxon>Erythrobacteraceae</taxon>
        <taxon>Qipengyuania</taxon>
    </lineage>
</organism>
<dbReference type="InterPro" id="IPR050469">
    <property type="entry name" value="Diguanylate_Cyclase"/>
</dbReference>
<comment type="caution">
    <text evidence="5">The sequence shown here is derived from an EMBL/GenBank/DDBJ whole genome shotgun (WGS) entry which is preliminary data.</text>
</comment>
<reference evidence="5 6" key="1">
    <citation type="submission" date="2019-12" db="EMBL/GenBank/DDBJ databases">
        <title>Genomic-based taxomic classification of the family Erythrobacteraceae.</title>
        <authorList>
            <person name="Xu L."/>
        </authorList>
    </citation>
    <scope>NUCLEOTIDE SEQUENCE [LARGE SCALE GENOMIC DNA]</scope>
    <source>
        <strain evidence="5 6">DSM 16225</strain>
    </source>
</reference>
<accession>A0A844Y0C8</accession>
<dbReference type="Gene3D" id="3.30.450.20">
    <property type="entry name" value="PAS domain"/>
    <property type="match status" value="1"/>
</dbReference>
<dbReference type="SUPFAM" id="SSF55785">
    <property type="entry name" value="PYP-like sensor domain (PAS domain)"/>
    <property type="match status" value="1"/>
</dbReference>
<gene>
    <name evidence="5" type="ORF">GRI42_06910</name>
</gene>
<evidence type="ECO:0000256" key="1">
    <source>
        <dbReference type="ARBA" id="ARBA00012528"/>
    </source>
</evidence>
<sequence length="323" mass="35887">MLVTRHLRRTCRLDRRNRALERDVRHLEAVEGLAGIGRWCIEWPDRRHLWSQEMCQIAGVPTDVAPNDELLAHLMPDGMVQLEVTLAAHAPDREPYAAEFELLLPDGEARILRARARNVFSPEGELERVLMVVRDVTEDYAMVQQVEEEKARALRLAEEARREANTDALTGLASRRAIMAALDRALLDAARSGKPLSMVMFDIDHFKEVNDQNGHASGDKVLVRVAQIALRHARDGDLVGRIGGEEFLWLLSDCDDREALDAAERLRWAVEAGTHSQPIPDVTISAGHATHEVGEGALSLFARADAALYGAKRAGRNLVARAA</sequence>
<dbReference type="GO" id="GO:0052621">
    <property type="term" value="F:diguanylate cyclase activity"/>
    <property type="evidence" value="ECO:0007669"/>
    <property type="project" value="UniProtKB-EC"/>
</dbReference>
<evidence type="ECO:0000259" key="3">
    <source>
        <dbReference type="PROSITE" id="PS50113"/>
    </source>
</evidence>
<dbReference type="CDD" id="cd00130">
    <property type="entry name" value="PAS"/>
    <property type="match status" value="1"/>
</dbReference>
<evidence type="ECO:0000313" key="5">
    <source>
        <dbReference type="EMBL" id="MXO51029.1"/>
    </source>
</evidence>
<dbReference type="NCBIfam" id="TIGR00254">
    <property type="entry name" value="GGDEF"/>
    <property type="match status" value="1"/>
</dbReference>
<keyword evidence="6" id="KW-1185">Reference proteome</keyword>
<dbReference type="InterPro" id="IPR043128">
    <property type="entry name" value="Rev_trsase/Diguanyl_cyclase"/>
</dbReference>
<dbReference type="EMBL" id="WTYF01000004">
    <property type="protein sequence ID" value="MXO51029.1"/>
    <property type="molecule type" value="Genomic_DNA"/>
</dbReference>
<dbReference type="PANTHER" id="PTHR45138">
    <property type="entry name" value="REGULATORY COMPONENTS OF SENSORY TRANSDUCTION SYSTEM"/>
    <property type="match status" value="1"/>
</dbReference>
<dbReference type="PROSITE" id="PS50887">
    <property type="entry name" value="GGDEF"/>
    <property type="match status" value="1"/>
</dbReference>
<comment type="catalytic activity">
    <reaction evidence="2">
        <text>2 GTP = 3',3'-c-di-GMP + 2 diphosphate</text>
        <dbReference type="Rhea" id="RHEA:24898"/>
        <dbReference type="ChEBI" id="CHEBI:33019"/>
        <dbReference type="ChEBI" id="CHEBI:37565"/>
        <dbReference type="ChEBI" id="CHEBI:58805"/>
        <dbReference type="EC" id="2.7.7.65"/>
    </reaction>
</comment>
<dbReference type="CDD" id="cd01949">
    <property type="entry name" value="GGDEF"/>
    <property type="match status" value="1"/>
</dbReference>
<dbReference type="SMART" id="SM00267">
    <property type="entry name" value="GGDEF"/>
    <property type="match status" value="1"/>
</dbReference>
<evidence type="ECO:0000256" key="2">
    <source>
        <dbReference type="ARBA" id="ARBA00034247"/>
    </source>
</evidence>
<dbReference type="OrthoDB" id="9812260at2"/>
<dbReference type="InterPro" id="IPR029787">
    <property type="entry name" value="Nucleotide_cyclase"/>
</dbReference>
<dbReference type="Pfam" id="PF00990">
    <property type="entry name" value="GGDEF"/>
    <property type="match status" value="1"/>
</dbReference>
<dbReference type="InterPro" id="IPR013655">
    <property type="entry name" value="PAS_fold_3"/>
</dbReference>